<organism evidence="3 4">
    <name type="scientific">Patiria miniata</name>
    <name type="common">Bat star</name>
    <name type="synonym">Asterina miniata</name>
    <dbReference type="NCBI Taxonomy" id="46514"/>
    <lineage>
        <taxon>Eukaryota</taxon>
        <taxon>Metazoa</taxon>
        <taxon>Echinodermata</taxon>
        <taxon>Eleutherozoa</taxon>
        <taxon>Asterozoa</taxon>
        <taxon>Asteroidea</taxon>
        <taxon>Valvatacea</taxon>
        <taxon>Valvatida</taxon>
        <taxon>Asterinidae</taxon>
        <taxon>Patiria</taxon>
    </lineage>
</organism>
<feature type="region of interest" description="Disordered" evidence="1">
    <location>
        <begin position="320"/>
        <end position="341"/>
    </location>
</feature>
<feature type="region of interest" description="Disordered" evidence="1">
    <location>
        <begin position="174"/>
        <end position="239"/>
    </location>
</feature>
<protein>
    <recommendedName>
        <fullName evidence="2">C2CD3 N-terminal C2 domain-containing protein</fullName>
    </recommendedName>
</protein>
<feature type="region of interest" description="Disordered" evidence="1">
    <location>
        <begin position="362"/>
        <end position="389"/>
    </location>
</feature>
<dbReference type="Proteomes" id="UP000887568">
    <property type="component" value="Unplaced"/>
</dbReference>
<dbReference type="GO" id="GO:0071539">
    <property type="term" value="P:protein localization to centrosome"/>
    <property type="evidence" value="ECO:0007669"/>
    <property type="project" value="TreeGrafter"/>
</dbReference>
<proteinExistence type="predicted"/>
<dbReference type="OrthoDB" id="79771at2759"/>
<dbReference type="GO" id="GO:0061511">
    <property type="term" value="P:centriole elongation"/>
    <property type="evidence" value="ECO:0007669"/>
    <property type="project" value="TreeGrafter"/>
</dbReference>
<dbReference type="GO" id="GO:0060271">
    <property type="term" value="P:cilium assembly"/>
    <property type="evidence" value="ECO:0007669"/>
    <property type="project" value="TreeGrafter"/>
</dbReference>
<dbReference type="EnsemblMetazoa" id="XM_038207301.1">
    <property type="protein sequence ID" value="XP_038063229.1"/>
    <property type="gene ID" value="LOC119733940"/>
</dbReference>
<evidence type="ECO:0000313" key="3">
    <source>
        <dbReference type="EnsemblMetazoa" id="XP_038063229.1"/>
    </source>
</evidence>
<feature type="compositionally biased region" description="Low complexity" evidence="1">
    <location>
        <begin position="184"/>
        <end position="199"/>
    </location>
</feature>
<dbReference type="GO" id="GO:0034451">
    <property type="term" value="C:centriolar satellite"/>
    <property type="evidence" value="ECO:0007669"/>
    <property type="project" value="TreeGrafter"/>
</dbReference>
<evidence type="ECO:0000259" key="2">
    <source>
        <dbReference type="Pfam" id="PF25339"/>
    </source>
</evidence>
<evidence type="ECO:0000256" key="1">
    <source>
        <dbReference type="SAM" id="MobiDB-lite"/>
    </source>
</evidence>
<feature type="compositionally biased region" description="Low complexity" evidence="1">
    <location>
        <begin position="214"/>
        <end position="225"/>
    </location>
</feature>
<dbReference type="RefSeq" id="XP_038063229.1">
    <property type="nucleotide sequence ID" value="XM_038207301.1"/>
</dbReference>
<dbReference type="AlphaFoldDB" id="A0A914AIK0"/>
<dbReference type="GO" id="GO:0005814">
    <property type="term" value="C:centriole"/>
    <property type="evidence" value="ECO:0007669"/>
    <property type="project" value="TreeGrafter"/>
</dbReference>
<feature type="compositionally biased region" description="Basic residues" evidence="1">
    <location>
        <begin position="1"/>
        <end position="16"/>
    </location>
</feature>
<dbReference type="PANTHER" id="PTHR21254">
    <property type="entry name" value="C2 DOMAIN-CONTAINING PROTEIN 3"/>
    <property type="match status" value="1"/>
</dbReference>
<accession>A0A914AIK0</accession>
<feature type="region of interest" description="Disordered" evidence="1">
    <location>
        <begin position="1"/>
        <end position="27"/>
    </location>
</feature>
<name>A0A914AIK0_PATMI</name>
<dbReference type="GeneID" id="119733940"/>
<keyword evidence="4" id="KW-1185">Reference proteome</keyword>
<reference evidence="3" key="1">
    <citation type="submission" date="2022-11" db="UniProtKB">
        <authorList>
            <consortium name="EnsemblMetazoa"/>
        </authorList>
    </citation>
    <scope>IDENTIFICATION</scope>
</reference>
<feature type="domain" description="C2CD3 N-terminal C2" evidence="2">
    <location>
        <begin position="25"/>
        <end position="168"/>
    </location>
</feature>
<dbReference type="InterPro" id="IPR057537">
    <property type="entry name" value="C2_C2CD3_N"/>
</dbReference>
<dbReference type="PANTHER" id="PTHR21254:SF1">
    <property type="entry name" value="C2 DOMAIN-CONTAINING PROTEIN 3"/>
    <property type="match status" value="1"/>
</dbReference>
<sequence>MVKKKTKPLKKGRKRALKEDVHATTSLPPSVDGQLRCFLRVSISKIVWQIAKPPDTTHVRLRWWGETSEGSIFRPLDVKNPQKVATRTVARYPVRCGPKQFAAYLNDMGRLILEVLKGPSMSSIGKAQINEIGHLAPQVPIHGFYSVFSNKSADKIAELHVSLVFEPLPAAYDSSSSIPTTDLSVATAGTGTTAESGSVRTGPPLPAPRPRKVMSSSSDDPFMSPIPKVPHHVRHTDTQQTITPRGVDEDYSFVVGPGKTDKPSDQKKYQIGSDAETGFQTAASAHDAVMKVPSSDTDHTRSSEVETLIGRNREKAMKEISEPASVRRQHRLDPSSQPGSDLISALLDRGTKLRDNMIRSELDRGASAVRGGSHGRPERIQGDTPVDGVDTREYVKSVRRYAV</sequence>
<evidence type="ECO:0000313" key="4">
    <source>
        <dbReference type="Proteomes" id="UP000887568"/>
    </source>
</evidence>
<feature type="compositionally biased region" description="Polar residues" evidence="1">
    <location>
        <begin position="174"/>
        <end position="183"/>
    </location>
</feature>
<dbReference type="Pfam" id="PF25339">
    <property type="entry name" value="C2_C2CD3_N"/>
    <property type="match status" value="1"/>
</dbReference>